<dbReference type="InterPro" id="IPR037157">
    <property type="entry name" value="Acetyltransf_C_sf"/>
</dbReference>
<organism evidence="9 10">
    <name type="scientific">Acidiluteibacter ferrifornacis</name>
    <dbReference type="NCBI Taxonomy" id="2692424"/>
    <lineage>
        <taxon>Bacteria</taxon>
        <taxon>Pseudomonadati</taxon>
        <taxon>Bacteroidota</taxon>
        <taxon>Flavobacteriia</taxon>
        <taxon>Flavobacteriales</taxon>
        <taxon>Cryomorphaceae</taxon>
        <taxon>Acidiluteibacter</taxon>
    </lineage>
</organism>
<evidence type="ECO:0000256" key="3">
    <source>
        <dbReference type="ARBA" id="ARBA00022556"/>
    </source>
</evidence>
<dbReference type="EC" id="2.3.1.129" evidence="9"/>
<dbReference type="AlphaFoldDB" id="A0A6N9NLK0"/>
<gene>
    <name evidence="9" type="primary">lpxA</name>
    <name evidence="9" type="ORF">GQN54_11560</name>
</gene>
<dbReference type="InterPro" id="IPR010137">
    <property type="entry name" value="Lipid_A_LpxA"/>
</dbReference>
<keyword evidence="1" id="KW-0963">Cytoplasm</keyword>
<evidence type="ECO:0000259" key="8">
    <source>
        <dbReference type="Pfam" id="PF13720"/>
    </source>
</evidence>
<evidence type="ECO:0000313" key="10">
    <source>
        <dbReference type="Proteomes" id="UP000470771"/>
    </source>
</evidence>
<comment type="caution">
    <text evidence="9">The sequence shown here is derived from an EMBL/GenBank/DDBJ whole genome shotgun (WGS) entry which is preliminary data.</text>
</comment>
<proteinExistence type="predicted"/>
<dbReference type="PIRSF" id="PIRSF000456">
    <property type="entry name" value="UDP-GlcNAc_acltr"/>
    <property type="match status" value="1"/>
</dbReference>
<evidence type="ECO:0000256" key="6">
    <source>
        <dbReference type="ARBA" id="ARBA00023098"/>
    </source>
</evidence>
<keyword evidence="7 9" id="KW-0012">Acyltransferase</keyword>
<dbReference type="InterPro" id="IPR018357">
    <property type="entry name" value="Hexapep_transf_CS"/>
</dbReference>
<evidence type="ECO:0000256" key="7">
    <source>
        <dbReference type="ARBA" id="ARBA00023315"/>
    </source>
</evidence>
<feature type="domain" description="UDP N-acetylglucosamine O-acyltransferase C-terminal" evidence="8">
    <location>
        <begin position="172"/>
        <end position="252"/>
    </location>
</feature>
<keyword evidence="10" id="KW-1185">Reference proteome</keyword>
<dbReference type="Gene3D" id="2.160.10.10">
    <property type="entry name" value="Hexapeptide repeat proteins"/>
    <property type="match status" value="1"/>
</dbReference>
<keyword evidence="2" id="KW-0444">Lipid biosynthesis</keyword>
<evidence type="ECO:0000313" key="9">
    <source>
        <dbReference type="EMBL" id="NBG66752.1"/>
    </source>
</evidence>
<dbReference type="Pfam" id="PF13720">
    <property type="entry name" value="Acetyltransf_11"/>
    <property type="match status" value="1"/>
</dbReference>
<dbReference type="CDD" id="cd03351">
    <property type="entry name" value="LbH_UDP-GlcNAc_AT"/>
    <property type="match status" value="1"/>
</dbReference>
<reference evidence="9 10" key="1">
    <citation type="submission" date="2019-12" db="EMBL/GenBank/DDBJ databases">
        <authorList>
            <person name="Zhao J."/>
        </authorList>
    </citation>
    <scope>NUCLEOTIDE SEQUENCE [LARGE SCALE GENOMIC DNA]</scope>
    <source>
        <strain evidence="9 10">S-15</strain>
    </source>
</reference>
<name>A0A6N9NLK0_9FLAO</name>
<dbReference type="GO" id="GO:0008780">
    <property type="term" value="F:acyl-[acyl-carrier-protein]-UDP-N-acetylglucosamine O-acyltransferase activity"/>
    <property type="evidence" value="ECO:0007669"/>
    <property type="project" value="UniProtKB-EC"/>
</dbReference>
<evidence type="ECO:0000256" key="4">
    <source>
        <dbReference type="ARBA" id="ARBA00022679"/>
    </source>
</evidence>
<keyword evidence="5" id="KW-0677">Repeat</keyword>
<evidence type="ECO:0000256" key="2">
    <source>
        <dbReference type="ARBA" id="ARBA00022516"/>
    </source>
</evidence>
<keyword evidence="3" id="KW-0441">Lipid A biosynthesis</keyword>
<dbReference type="NCBIfam" id="NF003657">
    <property type="entry name" value="PRK05289.1"/>
    <property type="match status" value="1"/>
</dbReference>
<dbReference type="PANTHER" id="PTHR43480:SF1">
    <property type="entry name" value="ACYL-[ACYL-CARRIER-PROTEIN]--UDP-N-ACETYLGLUCOSAMINE O-ACYLTRANSFERASE, MITOCHONDRIAL-RELATED"/>
    <property type="match status" value="1"/>
</dbReference>
<dbReference type="InterPro" id="IPR011004">
    <property type="entry name" value="Trimer_LpxA-like_sf"/>
</dbReference>
<dbReference type="Pfam" id="PF00132">
    <property type="entry name" value="Hexapep"/>
    <property type="match status" value="2"/>
</dbReference>
<dbReference type="EMBL" id="WWNE01000009">
    <property type="protein sequence ID" value="NBG66752.1"/>
    <property type="molecule type" value="Genomic_DNA"/>
</dbReference>
<dbReference type="InterPro" id="IPR001451">
    <property type="entry name" value="Hexapep"/>
</dbReference>
<keyword evidence="4 9" id="KW-0808">Transferase</keyword>
<dbReference type="RefSeq" id="WP_160633709.1">
    <property type="nucleotide sequence ID" value="NZ_WWNE01000009.1"/>
</dbReference>
<protein>
    <submittedName>
        <fullName evidence="9">Acyl-ACP--UDP-N-acetylglucosamine O-acyltransferase</fullName>
        <ecNumber evidence="9">2.3.1.129</ecNumber>
    </submittedName>
</protein>
<dbReference type="NCBIfam" id="TIGR01852">
    <property type="entry name" value="lipid_A_lpxA"/>
    <property type="match status" value="1"/>
</dbReference>
<dbReference type="GO" id="GO:0009245">
    <property type="term" value="P:lipid A biosynthetic process"/>
    <property type="evidence" value="ECO:0007669"/>
    <property type="project" value="UniProtKB-KW"/>
</dbReference>
<keyword evidence="6" id="KW-0443">Lipid metabolism</keyword>
<dbReference type="PROSITE" id="PS00101">
    <property type="entry name" value="HEXAPEP_TRANSFERASES"/>
    <property type="match status" value="1"/>
</dbReference>
<dbReference type="SUPFAM" id="SSF51161">
    <property type="entry name" value="Trimeric LpxA-like enzymes"/>
    <property type="match status" value="1"/>
</dbReference>
<evidence type="ECO:0000256" key="1">
    <source>
        <dbReference type="ARBA" id="ARBA00022490"/>
    </source>
</evidence>
<dbReference type="PANTHER" id="PTHR43480">
    <property type="entry name" value="ACYL-[ACYL-CARRIER-PROTEIN]--UDP-N-ACETYLGLUCOSAMINE O-ACYLTRANSFERASE"/>
    <property type="match status" value="1"/>
</dbReference>
<dbReference type="InterPro" id="IPR029098">
    <property type="entry name" value="Acetyltransf_C"/>
</dbReference>
<dbReference type="Proteomes" id="UP000470771">
    <property type="component" value="Unassembled WGS sequence"/>
</dbReference>
<accession>A0A6N9NLK0</accession>
<dbReference type="GO" id="GO:0016020">
    <property type="term" value="C:membrane"/>
    <property type="evidence" value="ECO:0007669"/>
    <property type="project" value="GOC"/>
</dbReference>
<sequence length="258" mass="27754">MSQNYIHPDAKIGKDVIVEPFSYISGDVEIGEGTWVGPNVTIMDGARIGKNCKIFPGAVISAIPQDLKFAGEVTTVEIGDNTTIRECVTINRGTVDRNKTTVGSNCLLMAYVHLGHDVSVGNNCILANSANIAGHVTIEDYVILEGIVAVQQFVSIGAHSFVAGGSLVRKNVPPFVKAAREPLSYVGVNTVGLRRRGFSNEAILQIEDIYRTLYVKGKNVSTSLDIISLEAPESAEKTLILDFIRNSEKGIIRGPLAL</sequence>
<dbReference type="Gene3D" id="1.20.1180.10">
    <property type="entry name" value="Udp N-acetylglucosamine O-acyltransferase, C-terminal domain"/>
    <property type="match status" value="1"/>
</dbReference>
<evidence type="ECO:0000256" key="5">
    <source>
        <dbReference type="ARBA" id="ARBA00022737"/>
    </source>
</evidence>